<sequence>MLTWQPIPTRRIDAGSEVASQNLPVQALRLRTLVMATAELESIAQDPRLRYRLHCRSQRRRLNRRFEAFDELSGN</sequence>
<dbReference type="EMBL" id="JBEDUW010000005">
    <property type="protein sequence ID" value="KAK9927278.1"/>
    <property type="molecule type" value="Genomic_DNA"/>
</dbReference>
<dbReference type="Proteomes" id="UP001457282">
    <property type="component" value="Unassembled WGS sequence"/>
</dbReference>
<protein>
    <submittedName>
        <fullName evidence="1">Uncharacterized protein</fullName>
    </submittedName>
</protein>
<keyword evidence="2" id="KW-1185">Reference proteome</keyword>
<accession>A0AAW1WRM3</accession>
<gene>
    <name evidence="1" type="ORF">M0R45_024470</name>
</gene>
<evidence type="ECO:0000313" key="1">
    <source>
        <dbReference type="EMBL" id="KAK9927278.1"/>
    </source>
</evidence>
<comment type="caution">
    <text evidence="1">The sequence shown here is derived from an EMBL/GenBank/DDBJ whole genome shotgun (WGS) entry which is preliminary data.</text>
</comment>
<dbReference type="AlphaFoldDB" id="A0AAW1WRM3"/>
<proteinExistence type="predicted"/>
<reference evidence="1 2" key="1">
    <citation type="journal article" date="2023" name="G3 (Bethesda)">
        <title>A chromosome-length genome assembly and annotation of blackberry (Rubus argutus, cv. 'Hillquist').</title>
        <authorList>
            <person name="Bruna T."/>
            <person name="Aryal R."/>
            <person name="Dudchenko O."/>
            <person name="Sargent D.J."/>
            <person name="Mead D."/>
            <person name="Buti M."/>
            <person name="Cavallini A."/>
            <person name="Hytonen T."/>
            <person name="Andres J."/>
            <person name="Pham M."/>
            <person name="Weisz D."/>
            <person name="Mascagni F."/>
            <person name="Usai G."/>
            <person name="Natali L."/>
            <person name="Bassil N."/>
            <person name="Fernandez G.E."/>
            <person name="Lomsadze A."/>
            <person name="Armour M."/>
            <person name="Olukolu B."/>
            <person name="Poorten T."/>
            <person name="Britton C."/>
            <person name="Davik J."/>
            <person name="Ashrafi H."/>
            <person name="Aiden E.L."/>
            <person name="Borodovsky M."/>
            <person name="Worthington M."/>
        </authorList>
    </citation>
    <scope>NUCLEOTIDE SEQUENCE [LARGE SCALE GENOMIC DNA]</scope>
    <source>
        <strain evidence="1">PI 553951</strain>
    </source>
</reference>
<name>A0AAW1WRM3_RUBAR</name>
<evidence type="ECO:0000313" key="2">
    <source>
        <dbReference type="Proteomes" id="UP001457282"/>
    </source>
</evidence>
<organism evidence="1 2">
    <name type="scientific">Rubus argutus</name>
    <name type="common">Southern blackberry</name>
    <dbReference type="NCBI Taxonomy" id="59490"/>
    <lineage>
        <taxon>Eukaryota</taxon>
        <taxon>Viridiplantae</taxon>
        <taxon>Streptophyta</taxon>
        <taxon>Embryophyta</taxon>
        <taxon>Tracheophyta</taxon>
        <taxon>Spermatophyta</taxon>
        <taxon>Magnoliopsida</taxon>
        <taxon>eudicotyledons</taxon>
        <taxon>Gunneridae</taxon>
        <taxon>Pentapetalae</taxon>
        <taxon>rosids</taxon>
        <taxon>fabids</taxon>
        <taxon>Rosales</taxon>
        <taxon>Rosaceae</taxon>
        <taxon>Rosoideae</taxon>
        <taxon>Rosoideae incertae sedis</taxon>
        <taxon>Rubus</taxon>
    </lineage>
</organism>